<dbReference type="Proteomes" id="UP000003561">
    <property type="component" value="Unassembled WGS sequence"/>
</dbReference>
<gene>
    <name evidence="1" type="ORF">ROSEINA2194_01808</name>
</gene>
<sequence length="118" mass="13788">MAKGYFFAKEKRSKEMVIKKDGCDLYELENVLSQYIEKDEVKTFVSKICGNEYKHKEEYFYVRQYMPEVPMGTLCMLIPSKKYYINMRLSTLWILCVLLDINITKGWAVALGSMGGEN</sequence>
<reference evidence="1 2" key="2">
    <citation type="submission" date="2009-03" db="EMBL/GenBank/DDBJ databases">
        <title>Draft genome sequence of Roseburia inulinivorans (DSM 16841).</title>
        <authorList>
            <person name="Sudarsanam P."/>
            <person name="Ley R."/>
            <person name="Guruge J."/>
            <person name="Turnbaugh P.J."/>
            <person name="Mahowald M."/>
            <person name="Liep D."/>
            <person name="Gordon J."/>
        </authorList>
    </citation>
    <scope>NUCLEOTIDE SEQUENCE [LARGE SCALE GENOMIC DNA]</scope>
    <source>
        <strain evidence="1 2">DSM 16841</strain>
    </source>
</reference>
<accession>C0FSU2</accession>
<organism evidence="1 2">
    <name type="scientific">Roseburia inulinivorans DSM 16841</name>
    <dbReference type="NCBI Taxonomy" id="622312"/>
    <lineage>
        <taxon>Bacteria</taxon>
        <taxon>Bacillati</taxon>
        <taxon>Bacillota</taxon>
        <taxon>Clostridia</taxon>
        <taxon>Lachnospirales</taxon>
        <taxon>Lachnospiraceae</taxon>
        <taxon>Roseburia</taxon>
    </lineage>
</organism>
<evidence type="ECO:0000313" key="2">
    <source>
        <dbReference type="Proteomes" id="UP000003561"/>
    </source>
</evidence>
<reference evidence="1 2" key="1">
    <citation type="submission" date="2009-02" db="EMBL/GenBank/DDBJ databases">
        <authorList>
            <person name="Fulton L."/>
            <person name="Clifton S."/>
            <person name="Fulton B."/>
            <person name="Xu J."/>
            <person name="Minx P."/>
            <person name="Pepin K.H."/>
            <person name="Johnson M."/>
            <person name="Bhonagiri V."/>
            <person name="Nash W.E."/>
            <person name="Mardis E.R."/>
            <person name="Wilson R.K."/>
        </authorList>
    </citation>
    <scope>NUCLEOTIDE SEQUENCE [LARGE SCALE GENOMIC DNA]</scope>
    <source>
        <strain evidence="1 2">DSM 16841</strain>
    </source>
</reference>
<proteinExistence type="predicted"/>
<dbReference type="EMBL" id="ACFY01000069">
    <property type="protein sequence ID" value="EEG94352.1"/>
    <property type="molecule type" value="Genomic_DNA"/>
</dbReference>
<protein>
    <submittedName>
        <fullName evidence="1">Uncharacterized protein</fullName>
    </submittedName>
</protein>
<comment type="caution">
    <text evidence="1">The sequence shown here is derived from an EMBL/GenBank/DDBJ whole genome shotgun (WGS) entry which is preliminary data.</text>
</comment>
<name>C0FSU2_9FIRM</name>
<dbReference type="RefSeq" id="WP_007885378.1">
    <property type="nucleotide sequence ID" value="NZ_ACFY01000069.1"/>
</dbReference>
<evidence type="ECO:0000313" key="1">
    <source>
        <dbReference type="EMBL" id="EEG94352.1"/>
    </source>
</evidence>
<dbReference type="AlphaFoldDB" id="C0FSU2"/>